<sequence>MYHDEIPAYSVESLEEHARQIRDIATRMDADEVDEALAEVEARIGSSEGARHPGFDLDVPDTEDVWHAWSNADEARDAESLEELADMMDATADSLRKINADAQATHDEDTAERQRDADAAEAIVRVEAASRGLTEAETDDLLIALRYNRQFGLMYSGIVSVERARAVMDIFKEMSRDGASTQFRVAVVTQLDLTTDRSEELAAARHVRWADELAAAMLGIELVSLQPTPWSV</sequence>
<accession>A0ABV3V6Z8</accession>
<gene>
    <name evidence="1" type="ORF">ABFW12_01830</name>
</gene>
<evidence type="ECO:0000313" key="1">
    <source>
        <dbReference type="EMBL" id="MEX3736968.1"/>
    </source>
</evidence>
<dbReference type="Proteomes" id="UP001558474">
    <property type="component" value="Unassembled WGS sequence"/>
</dbReference>
<dbReference type="RefSeq" id="WP_368572292.1">
    <property type="nucleotide sequence ID" value="NZ_JBDLOU010000003.1"/>
</dbReference>
<evidence type="ECO:0000313" key="2">
    <source>
        <dbReference type="Proteomes" id="UP001558474"/>
    </source>
</evidence>
<reference evidence="1 2" key="1">
    <citation type="submission" date="2024-04" db="EMBL/GenBank/DDBJ databases">
        <title>Genomic Markers of Mycobacteria.</title>
        <authorList>
            <person name="Soliman M.S."/>
            <person name="Elkholy A."/>
            <person name="Soliman N.S."/>
            <person name="Abbas A."/>
            <person name="Khayrat S."/>
            <person name="Shawky S."/>
        </authorList>
    </citation>
    <scope>NUCLEOTIDE SEQUENCE [LARGE SCALE GENOMIC DNA]</scope>
    <source>
        <strain evidence="1 2">Egy-CU-AM5</strain>
    </source>
</reference>
<comment type="caution">
    <text evidence="1">The sequence shown here is derived from an EMBL/GenBank/DDBJ whole genome shotgun (WGS) entry which is preliminary data.</text>
</comment>
<keyword evidence="2" id="KW-1185">Reference proteome</keyword>
<protein>
    <submittedName>
        <fullName evidence="1">Uncharacterized protein</fullName>
    </submittedName>
</protein>
<name>A0ABV3V6Z8_9MYCO</name>
<proteinExistence type="predicted"/>
<organism evidence="1 2">
    <name type="scientific">Mycolicibacterium porcinum</name>
    <dbReference type="NCBI Taxonomy" id="39693"/>
    <lineage>
        <taxon>Bacteria</taxon>
        <taxon>Bacillati</taxon>
        <taxon>Actinomycetota</taxon>
        <taxon>Actinomycetes</taxon>
        <taxon>Mycobacteriales</taxon>
        <taxon>Mycobacteriaceae</taxon>
        <taxon>Mycolicibacterium</taxon>
    </lineage>
</organism>
<dbReference type="EMBL" id="JBDLOU010000003">
    <property type="protein sequence ID" value="MEX3736968.1"/>
    <property type="molecule type" value="Genomic_DNA"/>
</dbReference>